<name>A0ABD3UQ46_SINWO</name>
<comment type="similarity">
    <text evidence="1 2">Belongs to the Glu/Leu/Phe/Val dehydrogenases family.</text>
</comment>
<keyword evidence="2" id="KW-0560">Oxidoreductase</keyword>
<dbReference type="InterPro" id="IPR016211">
    <property type="entry name" value="Glu/Phe/Leu/Val/Trp_DH_bac/arc"/>
</dbReference>
<evidence type="ECO:0000313" key="4">
    <source>
        <dbReference type="EMBL" id="KAL3851644.1"/>
    </source>
</evidence>
<dbReference type="GO" id="GO:0016491">
    <property type="term" value="F:oxidoreductase activity"/>
    <property type="evidence" value="ECO:0007669"/>
    <property type="project" value="UniProtKB-KW"/>
</dbReference>
<dbReference type="SMART" id="SM00839">
    <property type="entry name" value="ELFV_dehydrog"/>
    <property type="match status" value="1"/>
</dbReference>
<evidence type="ECO:0000313" key="5">
    <source>
        <dbReference type="Proteomes" id="UP001634394"/>
    </source>
</evidence>
<sequence>MLHHLSGTMALRRTVPDQFVKILYKNVKIKTKECRHCLSTCLGIKNNKISVTLTHGSKTNRSRDQLLKAYRVTIKRGFCENSNTESLLSLDAESFVKFMKKENISRCMIYFDDTTQKVNISHPQIEEIGDRLRSGELNYDNHEAIFLAPGARTQCLLGAFIWNTNRGQASGGIAIQYHKNIYELLQNGNVSSKSLGIRAALAGLWSGGGKGIISVPAGNKYIDPVFRKDVFLDYGEFLTSLNGCLLSGTTVGSSVSDITNVYSRSRYTHSVDESIGGSGSASKYTAKGVVCAMEAAIDFLQLGSLEGKTVVLQGTGNVGTILIEELLKQDVRHIYATDTNQMRVQDVRDMFEKQARGRLTLLKVPFGDRSIYRQPCDIFSPCAIPKVLTGETIPLMDCRIICGTANHQTKEDSDNNLLQERNITFVTDVVPNRMALVRRVMEPYGRLPGDPELMKHLSKDWEHSIYQTTLRILTLAVKESITPVSAAYRLGQDMTKDLHPLFPNRCKKIIQGLVATEWHNGGEYLKHSQVISECTGHT</sequence>
<dbReference type="Gene3D" id="3.40.50.720">
    <property type="entry name" value="NAD(P)-binding Rossmann-like Domain"/>
    <property type="match status" value="1"/>
</dbReference>
<organism evidence="4 5">
    <name type="scientific">Sinanodonta woodiana</name>
    <name type="common">Chinese pond mussel</name>
    <name type="synonym">Anodonta woodiana</name>
    <dbReference type="NCBI Taxonomy" id="1069815"/>
    <lineage>
        <taxon>Eukaryota</taxon>
        <taxon>Metazoa</taxon>
        <taxon>Spiralia</taxon>
        <taxon>Lophotrochozoa</taxon>
        <taxon>Mollusca</taxon>
        <taxon>Bivalvia</taxon>
        <taxon>Autobranchia</taxon>
        <taxon>Heteroconchia</taxon>
        <taxon>Palaeoheterodonta</taxon>
        <taxon>Unionida</taxon>
        <taxon>Unionoidea</taxon>
        <taxon>Unionidae</taxon>
        <taxon>Unioninae</taxon>
        <taxon>Sinanodonta</taxon>
    </lineage>
</organism>
<evidence type="ECO:0000256" key="2">
    <source>
        <dbReference type="RuleBase" id="RU004417"/>
    </source>
</evidence>
<evidence type="ECO:0000259" key="3">
    <source>
        <dbReference type="SMART" id="SM00839"/>
    </source>
</evidence>
<dbReference type="PANTHER" id="PTHR42722">
    <property type="entry name" value="LEUCINE DEHYDROGENASE"/>
    <property type="match status" value="1"/>
</dbReference>
<comment type="caution">
    <text evidence="4">The sequence shown here is derived from an EMBL/GenBank/DDBJ whole genome shotgun (WGS) entry which is preliminary data.</text>
</comment>
<dbReference type="SUPFAM" id="SSF53223">
    <property type="entry name" value="Aminoacid dehydrogenase-like, N-terminal domain"/>
    <property type="match status" value="1"/>
</dbReference>
<dbReference type="Gene3D" id="3.40.50.10860">
    <property type="entry name" value="Leucine Dehydrogenase, chain A, domain 1"/>
    <property type="match status" value="1"/>
</dbReference>
<dbReference type="InterPro" id="IPR046346">
    <property type="entry name" value="Aminoacid_DH-like_N_sf"/>
</dbReference>
<accession>A0ABD3UQ46</accession>
<keyword evidence="5" id="KW-1185">Reference proteome</keyword>
<feature type="domain" description="Glutamate/phenylalanine/leucine/valine/L-tryptophan dehydrogenase C-terminal" evidence="3">
    <location>
        <begin position="279"/>
        <end position="499"/>
    </location>
</feature>
<dbReference type="InterPro" id="IPR036291">
    <property type="entry name" value="NAD(P)-bd_dom_sf"/>
</dbReference>
<dbReference type="PRINTS" id="PR00082">
    <property type="entry name" value="GLFDHDRGNASE"/>
</dbReference>
<gene>
    <name evidence="4" type="ORF">ACJMK2_015376</name>
</gene>
<dbReference type="EMBL" id="JBJQND010000015">
    <property type="protein sequence ID" value="KAL3851644.1"/>
    <property type="molecule type" value="Genomic_DNA"/>
</dbReference>
<dbReference type="PANTHER" id="PTHR42722:SF1">
    <property type="entry name" value="VALINE DEHYDROGENASE"/>
    <property type="match status" value="1"/>
</dbReference>
<dbReference type="InterPro" id="IPR006095">
    <property type="entry name" value="Glu/Leu/Phe/Val/Trp_DH"/>
</dbReference>
<dbReference type="SUPFAM" id="SSF51735">
    <property type="entry name" value="NAD(P)-binding Rossmann-fold domains"/>
    <property type="match status" value="1"/>
</dbReference>
<dbReference type="Pfam" id="PF00208">
    <property type="entry name" value="ELFV_dehydrog"/>
    <property type="match status" value="1"/>
</dbReference>
<dbReference type="Proteomes" id="UP001634394">
    <property type="component" value="Unassembled WGS sequence"/>
</dbReference>
<reference evidence="4 5" key="1">
    <citation type="submission" date="2024-11" db="EMBL/GenBank/DDBJ databases">
        <title>Chromosome-level genome assembly of the freshwater bivalve Anodonta woodiana.</title>
        <authorList>
            <person name="Chen X."/>
        </authorList>
    </citation>
    <scope>NUCLEOTIDE SEQUENCE [LARGE SCALE GENOMIC DNA]</scope>
    <source>
        <strain evidence="4">MN2024</strain>
        <tissue evidence="4">Gills</tissue>
    </source>
</reference>
<dbReference type="AlphaFoldDB" id="A0ABD3UQ46"/>
<evidence type="ECO:0000256" key="1">
    <source>
        <dbReference type="ARBA" id="ARBA00006382"/>
    </source>
</evidence>
<protein>
    <recommendedName>
        <fullName evidence="3">Glutamate/phenylalanine/leucine/valine/L-tryptophan dehydrogenase C-terminal domain-containing protein</fullName>
    </recommendedName>
</protein>
<dbReference type="InterPro" id="IPR006096">
    <property type="entry name" value="Glu/Leu/Phe/Val/Trp_DH_C"/>
</dbReference>
<proteinExistence type="inferred from homology"/>